<gene>
    <name evidence="11" type="ORF">GCM10009092_20240</name>
</gene>
<name>A0ABP3GYR3_9ALTE</name>
<keyword evidence="12" id="KW-1185">Reference proteome</keyword>
<comment type="similarity">
    <text evidence="6">Belongs to the exbB/tolQ family.</text>
</comment>
<dbReference type="EMBL" id="BAAAEI010000010">
    <property type="protein sequence ID" value="GAA0355943.1"/>
    <property type="molecule type" value="Genomic_DNA"/>
</dbReference>
<dbReference type="RefSeq" id="WP_343844672.1">
    <property type="nucleotide sequence ID" value="NZ_BAAAEI010000010.1"/>
</dbReference>
<keyword evidence="4 8" id="KW-1133">Transmembrane helix</keyword>
<proteinExistence type="inferred from homology"/>
<feature type="domain" description="MotA/TolQ/ExbB proton channel" evidence="10">
    <location>
        <begin position="294"/>
        <end position="405"/>
    </location>
</feature>
<dbReference type="InterPro" id="IPR002898">
    <property type="entry name" value="MotA_ExbB_proton_chnl"/>
</dbReference>
<evidence type="ECO:0000313" key="12">
    <source>
        <dbReference type="Proteomes" id="UP001501757"/>
    </source>
</evidence>
<keyword evidence="6" id="KW-0653">Protein transport</keyword>
<evidence type="ECO:0000256" key="4">
    <source>
        <dbReference type="ARBA" id="ARBA00022989"/>
    </source>
</evidence>
<evidence type="ECO:0000256" key="9">
    <source>
        <dbReference type="SAM" id="SignalP"/>
    </source>
</evidence>
<feature type="chain" id="PRO_5045478461" evidence="9">
    <location>
        <begin position="21"/>
        <end position="434"/>
    </location>
</feature>
<sequence length="434" mass="47931">MRLMNIALLCMGLVTPVAMAADAVETSLLKDIQQAQQSLQQYQQKTDKERTHIAASLRKLESEVADLRERTAVTRRLNDENTLGLSQLQERLDSWQQQQQYQSNLLKRFLHQQQILPTSSRADLLQGLTLLNTELQSIRLHPQWQEQQLVMPDGTLQQAQVLRIGPVHWWLGEDNGGFALPEDGLLKAGPGLPADGLKHLQQSGQGELPLDPSLNHSRLVAQNSESAFEHIAKGGLWALPIIFFALFALAIALLKAVQLWRLPRVTALTRSQVYSSNESASLMSGMSVHQQELLSIARQEANPEYRDDLLFAALQRQKHQLERYLGAIAITASVSPLLGLLGTVSGMIETFKMMTLFGSGDPQVVSGGIAQALITTELGLVVAIPALILNALLSRKARAYFHELEDFAIKLSQSEQPANAAVKPAPHILKEVKA</sequence>
<keyword evidence="2" id="KW-1003">Cell membrane</keyword>
<keyword evidence="5 8" id="KW-0472">Membrane</keyword>
<evidence type="ECO:0000256" key="5">
    <source>
        <dbReference type="ARBA" id="ARBA00023136"/>
    </source>
</evidence>
<keyword evidence="6" id="KW-0813">Transport</keyword>
<dbReference type="InterPro" id="IPR050790">
    <property type="entry name" value="ExbB/TolQ_transport"/>
</dbReference>
<evidence type="ECO:0000256" key="3">
    <source>
        <dbReference type="ARBA" id="ARBA00022692"/>
    </source>
</evidence>
<keyword evidence="3 8" id="KW-0812">Transmembrane</keyword>
<evidence type="ECO:0000256" key="8">
    <source>
        <dbReference type="SAM" id="Phobius"/>
    </source>
</evidence>
<dbReference type="PANTHER" id="PTHR30625">
    <property type="entry name" value="PROTEIN TOLQ"/>
    <property type="match status" value="1"/>
</dbReference>
<evidence type="ECO:0000256" key="7">
    <source>
        <dbReference type="SAM" id="Coils"/>
    </source>
</evidence>
<keyword evidence="7" id="KW-0175">Coiled coil</keyword>
<feature type="transmembrane region" description="Helical" evidence="8">
    <location>
        <begin position="368"/>
        <end position="393"/>
    </location>
</feature>
<dbReference type="PANTHER" id="PTHR30625:SF11">
    <property type="entry name" value="MOTA_TOLQ_EXBB PROTON CHANNEL DOMAIN-CONTAINING PROTEIN"/>
    <property type="match status" value="1"/>
</dbReference>
<organism evidence="11 12">
    <name type="scientific">Bowmanella denitrificans</name>
    <dbReference type="NCBI Taxonomy" id="366582"/>
    <lineage>
        <taxon>Bacteria</taxon>
        <taxon>Pseudomonadati</taxon>
        <taxon>Pseudomonadota</taxon>
        <taxon>Gammaproteobacteria</taxon>
        <taxon>Alteromonadales</taxon>
        <taxon>Alteromonadaceae</taxon>
        <taxon>Bowmanella</taxon>
    </lineage>
</organism>
<evidence type="ECO:0000256" key="1">
    <source>
        <dbReference type="ARBA" id="ARBA00004651"/>
    </source>
</evidence>
<feature type="coiled-coil region" evidence="7">
    <location>
        <begin position="25"/>
        <end position="77"/>
    </location>
</feature>
<dbReference type="Pfam" id="PF01618">
    <property type="entry name" value="MotA_ExbB"/>
    <property type="match status" value="1"/>
</dbReference>
<comment type="subcellular location">
    <subcellularLocation>
        <location evidence="1">Cell membrane</location>
        <topology evidence="1">Multi-pass membrane protein</topology>
    </subcellularLocation>
    <subcellularLocation>
        <location evidence="6">Membrane</location>
        <topology evidence="6">Multi-pass membrane protein</topology>
    </subcellularLocation>
</comment>
<accession>A0ABP3GYR3</accession>
<keyword evidence="9" id="KW-0732">Signal</keyword>
<evidence type="ECO:0000313" key="11">
    <source>
        <dbReference type="EMBL" id="GAA0355943.1"/>
    </source>
</evidence>
<evidence type="ECO:0000256" key="2">
    <source>
        <dbReference type="ARBA" id="ARBA00022475"/>
    </source>
</evidence>
<evidence type="ECO:0000256" key="6">
    <source>
        <dbReference type="RuleBase" id="RU004057"/>
    </source>
</evidence>
<reference evidence="12" key="1">
    <citation type="journal article" date="2019" name="Int. J. Syst. Evol. Microbiol.">
        <title>The Global Catalogue of Microorganisms (GCM) 10K type strain sequencing project: providing services to taxonomists for standard genome sequencing and annotation.</title>
        <authorList>
            <consortium name="The Broad Institute Genomics Platform"/>
            <consortium name="The Broad Institute Genome Sequencing Center for Infectious Disease"/>
            <person name="Wu L."/>
            <person name="Ma J."/>
        </authorList>
    </citation>
    <scope>NUCLEOTIDE SEQUENCE [LARGE SCALE GENOMIC DNA]</scope>
    <source>
        <strain evidence="12">JCM 13378</strain>
    </source>
</reference>
<comment type="caution">
    <text evidence="11">The sequence shown here is derived from an EMBL/GenBank/DDBJ whole genome shotgun (WGS) entry which is preliminary data.</text>
</comment>
<dbReference type="Proteomes" id="UP001501757">
    <property type="component" value="Unassembled WGS sequence"/>
</dbReference>
<evidence type="ECO:0000259" key="10">
    <source>
        <dbReference type="Pfam" id="PF01618"/>
    </source>
</evidence>
<protein>
    <submittedName>
        <fullName evidence="11">MotA/TolQ/ExbB proton channel family protein</fullName>
    </submittedName>
</protein>
<feature type="transmembrane region" description="Helical" evidence="8">
    <location>
        <begin position="324"/>
        <end position="348"/>
    </location>
</feature>
<feature type="transmembrane region" description="Helical" evidence="8">
    <location>
        <begin position="234"/>
        <end position="254"/>
    </location>
</feature>
<feature type="signal peptide" evidence="9">
    <location>
        <begin position="1"/>
        <end position="20"/>
    </location>
</feature>